<name>A0ABW8M1G2_9ACTN</name>
<dbReference type="RefSeq" id="WP_358639238.1">
    <property type="nucleotide sequence ID" value="NZ_JBFAEV010000014.1"/>
</dbReference>
<evidence type="ECO:0000256" key="1">
    <source>
        <dbReference type="SAM" id="Phobius"/>
    </source>
</evidence>
<reference evidence="2 3" key="1">
    <citation type="submission" date="2024-11" db="EMBL/GenBank/DDBJ databases">
        <title>The Natural Products Discovery Center: Release of the First 8490 Sequenced Strains for Exploring Actinobacteria Biosynthetic Diversity.</title>
        <authorList>
            <person name="Kalkreuter E."/>
            <person name="Kautsar S.A."/>
            <person name="Yang D."/>
            <person name="Bader C.D."/>
            <person name="Teijaro C.N."/>
            <person name="Fluegel L."/>
            <person name="Davis C.M."/>
            <person name="Simpson J.R."/>
            <person name="Lauterbach L."/>
            <person name="Steele A.D."/>
            <person name="Gui C."/>
            <person name="Meng S."/>
            <person name="Li G."/>
            <person name="Viehrig K."/>
            <person name="Ye F."/>
            <person name="Su P."/>
            <person name="Kiefer A.F."/>
            <person name="Nichols A."/>
            <person name="Cepeda A.J."/>
            <person name="Yan W."/>
            <person name="Fan B."/>
            <person name="Jiang Y."/>
            <person name="Adhikari A."/>
            <person name="Zheng C.-J."/>
            <person name="Schuster L."/>
            <person name="Cowan T.M."/>
            <person name="Smanski M.J."/>
            <person name="Chevrette M.G."/>
            <person name="De Carvalho L.P.S."/>
            <person name="Shen B."/>
        </authorList>
    </citation>
    <scope>NUCLEOTIDE SEQUENCE [LARGE SCALE GENOMIC DNA]</scope>
    <source>
        <strain evidence="2 3">NPDC020863</strain>
    </source>
</reference>
<keyword evidence="3" id="KW-1185">Reference proteome</keyword>
<dbReference type="Proteomes" id="UP001620295">
    <property type="component" value="Unassembled WGS sequence"/>
</dbReference>
<keyword evidence="1" id="KW-1133">Transmembrane helix</keyword>
<protein>
    <recommendedName>
        <fullName evidence="4">Integral membrane protein</fullName>
    </recommendedName>
</protein>
<keyword evidence="1" id="KW-0472">Membrane</keyword>
<accession>A0ABW8M1G2</accession>
<sequence length="66" mass="7098">MSPAVSRLAGIAILLIGIAVALWLAFGPPQDWEGGMRWLRHGLVWGSLGLALLSARLMFPATRKDA</sequence>
<evidence type="ECO:0000313" key="2">
    <source>
        <dbReference type="EMBL" id="MFK4270266.1"/>
    </source>
</evidence>
<organism evidence="2 3">
    <name type="scientific">Streptomyces milbemycinicus</name>
    <dbReference type="NCBI Taxonomy" id="476552"/>
    <lineage>
        <taxon>Bacteria</taxon>
        <taxon>Bacillati</taxon>
        <taxon>Actinomycetota</taxon>
        <taxon>Actinomycetes</taxon>
        <taxon>Kitasatosporales</taxon>
        <taxon>Streptomycetaceae</taxon>
        <taxon>Streptomyces</taxon>
    </lineage>
</organism>
<proteinExistence type="predicted"/>
<dbReference type="EMBL" id="JBJDQH010000013">
    <property type="protein sequence ID" value="MFK4270266.1"/>
    <property type="molecule type" value="Genomic_DNA"/>
</dbReference>
<feature type="transmembrane region" description="Helical" evidence="1">
    <location>
        <begin position="38"/>
        <end position="59"/>
    </location>
</feature>
<evidence type="ECO:0000313" key="3">
    <source>
        <dbReference type="Proteomes" id="UP001620295"/>
    </source>
</evidence>
<evidence type="ECO:0008006" key="4">
    <source>
        <dbReference type="Google" id="ProtNLM"/>
    </source>
</evidence>
<feature type="transmembrane region" description="Helical" evidence="1">
    <location>
        <begin position="7"/>
        <end position="26"/>
    </location>
</feature>
<gene>
    <name evidence="2" type="ORF">ACI2L5_35805</name>
</gene>
<comment type="caution">
    <text evidence="2">The sequence shown here is derived from an EMBL/GenBank/DDBJ whole genome shotgun (WGS) entry which is preliminary data.</text>
</comment>
<keyword evidence="1" id="KW-0812">Transmembrane</keyword>